<feature type="domain" description="DNA-directed DNA polymerase family A palm" evidence="19">
    <location>
        <begin position="637"/>
        <end position="844"/>
    </location>
</feature>
<organism evidence="20 21">
    <name type="scientific">Oxobacter pfennigii</name>
    <dbReference type="NCBI Taxonomy" id="36849"/>
    <lineage>
        <taxon>Bacteria</taxon>
        <taxon>Bacillati</taxon>
        <taxon>Bacillota</taxon>
        <taxon>Clostridia</taxon>
        <taxon>Eubacteriales</taxon>
        <taxon>Clostridiaceae</taxon>
        <taxon>Oxobacter</taxon>
    </lineage>
</organism>
<evidence type="ECO:0000256" key="13">
    <source>
        <dbReference type="ARBA" id="ARBA00023204"/>
    </source>
</evidence>
<dbReference type="InterPro" id="IPR012337">
    <property type="entry name" value="RNaseH-like_sf"/>
</dbReference>
<comment type="caution">
    <text evidence="20">The sequence shown here is derived from an EMBL/GenBank/DDBJ whole genome shotgun (WGS) entry which is preliminary data.</text>
</comment>
<dbReference type="CDD" id="cd08637">
    <property type="entry name" value="DNA_pol_A_pol_I_C"/>
    <property type="match status" value="1"/>
</dbReference>
<evidence type="ECO:0000256" key="1">
    <source>
        <dbReference type="ARBA" id="ARBA00007705"/>
    </source>
</evidence>
<dbReference type="InterPro" id="IPR018320">
    <property type="entry name" value="DNA_polymerase_1"/>
</dbReference>
<dbReference type="SUPFAM" id="SSF56672">
    <property type="entry name" value="DNA/RNA polymerases"/>
    <property type="match status" value="1"/>
</dbReference>
<dbReference type="GO" id="GO:0008408">
    <property type="term" value="F:3'-5' exonuclease activity"/>
    <property type="evidence" value="ECO:0007669"/>
    <property type="project" value="InterPro"/>
</dbReference>
<dbReference type="CDD" id="cd06140">
    <property type="entry name" value="DNA_polA_I_Bacillus_like_exo"/>
    <property type="match status" value="1"/>
</dbReference>
<evidence type="ECO:0000256" key="7">
    <source>
        <dbReference type="ARBA" id="ARBA00022722"/>
    </source>
</evidence>
<dbReference type="GO" id="GO:0003677">
    <property type="term" value="F:DNA binding"/>
    <property type="evidence" value="ECO:0007669"/>
    <property type="project" value="UniProtKB-UniRule"/>
</dbReference>
<dbReference type="SUPFAM" id="SSF88723">
    <property type="entry name" value="PIN domain-like"/>
    <property type="match status" value="1"/>
</dbReference>
<protein>
    <recommendedName>
        <fullName evidence="3 15">DNA polymerase I</fullName>
        <ecNumber evidence="2 15">2.7.7.7</ecNumber>
    </recommendedName>
</protein>
<keyword evidence="13 16" id="KW-0234">DNA repair</keyword>
<dbReference type="EC" id="2.7.7.7" evidence="2 15"/>
<evidence type="ECO:0000256" key="9">
    <source>
        <dbReference type="ARBA" id="ARBA00022801"/>
    </source>
</evidence>
<dbReference type="Pfam" id="PF02739">
    <property type="entry name" value="5_3_exonuc_N"/>
    <property type="match status" value="1"/>
</dbReference>
<evidence type="ECO:0000256" key="14">
    <source>
        <dbReference type="ARBA" id="ARBA00049244"/>
    </source>
</evidence>
<dbReference type="InterPro" id="IPR002562">
    <property type="entry name" value="3'-5'_exonuclease_dom"/>
</dbReference>
<dbReference type="GO" id="GO:0003887">
    <property type="term" value="F:DNA-directed DNA polymerase activity"/>
    <property type="evidence" value="ECO:0007669"/>
    <property type="project" value="UniProtKB-UniRule"/>
</dbReference>
<dbReference type="Pfam" id="PF01367">
    <property type="entry name" value="5_3_exonuc"/>
    <property type="match status" value="1"/>
</dbReference>
<gene>
    <name evidence="16 20" type="primary">polA</name>
    <name evidence="20" type="ORF">OXPF_40400</name>
</gene>
<accession>A0A0N8NSK1</accession>
<keyword evidence="7" id="KW-0540">Nuclease</keyword>
<evidence type="ECO:0000256" key="12">
    <source>
        <dbReference type="ARBA" id="ARBA00023125"/>
    </source>
</evidence>
<dbReference type="SMART" id="SM00474">
    <property type="entry name" value="35EXOc"/>
    <property type="match status" value="1"/>
</dbReference>
<dbReference type="AlphaFoldDB" id="A0A0N8NSK1"/>
<keyword evidence="5 16" id="KW-0548">Nucleotidyltransferase</keyword>
<evidence type="ECO:0000256" key="10">
    <source>
        <dbReference type="ARBA" id="ARBA00022839"/>
    </source>
</evidence>
<dbReference type="GO" id="GO:0008409">
    <property type="term" value="F:5'-3' exonuclease activity"/>
    <property type="evidence" value="ECO:0007669"/>
    <property type="project" value="InterPro"/>
</dbReference>
<dbReference type="GO" id="GO:0006302">
    <property type="term" value="P:double-strand break repair"/>
    <property type="evidence" value="ECO:0007669"/>
    <property type="project" value="TreeGrafter"/>
</dbReference>
<keyword evidence="6 16" id="KW-0235">DNA replication</keyword>
<dbReference type="InterPro" id="IPR001098">
    <property type="entry name" value="DNA-dir_DNA_pol_A_palm_dom"/>
</dbReference>
<sequence length="880" mass="99827">MKREKIIVIDGNSLLNRAFYALPPLTNSEGLHTNAVYGFTNMLIKIINDEQPDYIATAFDRKAPTFRHTEYSDYKAGRKKMPVELEVQFPLVKDILKAFKIGIFELDGFEADDIIGTVSKICEDKGMDVLIYTGDKDALQLVTDNIKVAISRRGITEIDVYDISAFEEKYEVKPISFIDIKGLMGDQSDNIPGVPGIGEKTAIKLIKEFGSIENLIENHEKISGKKVKELVEEYREQALFSKKLATICLDTPIEFELEEIKNKYPDKEALISLFKRLEFKTLINKIPSQDKEDKGTGFEIKEYPKVSLSVLDDLIRSIKDKKKISLVFNLRGSDFYNTEIEGMAISLDGENAVYIPADKKLILGLKEILEDESIKKLCHNAKDGYVSLHKFDVTLKGMEFDAAIAAYLLNPSESTYNTDDLVRIYLKEDIPSEKEISDMIKGGNIKVKSNYLCTKAIYIYNLEDILKEQLEANAMYELYNKVEHPLIEVLASMEILGFAVDEDILNVLSGEFGDEIDRLTKEIYESAGEIFNINSPKQLGAILFDKLNLPVIKKTKTGYSTDAEVLEKLAPQHEIVSKILEYRQIAKLKSTYVDGLLNIIKEDKKIHSNFNQTVTATGRISSTEPNLQNIPVKVLMGKKIRKAFVASSDEYLILSADYSQIELRVLAHISRDENLIDAFHHKLDIHKKTASEVFNVPLDEVTPFMRSSAKAVNFGIVYGISDYGLSVNLNISRKEAKSYIDNYLNKYEGVKNYMDNIIAFAKKNGYVTTELKRKRYIPEINSTNFNIRSLGERLAMNTPIQGTAADIIKIAMVKVYSELQNRNLKSRLILQVHDELIIEVHKDEIEEVKSILKNNMENAMQLNVPLEVDINMGKSWFDAK</sequence>
<dbReference type="NCBIfam" id="NF004397">
    <property type="entry name" value="PRK05755.1"/>
    <property type="match status" value="1"/>
</dbReference>
<dbReference type="InterPro" id="IPR019760">
    <property type="entry name" value="DNA-dir_DNA_pol_A_CS"/>
</dbReference>
<dbReference type="EMBL" id="LKET01000068">
    <property type="protein sequence ID" value="KPU42256.1"/>
    <property type="molecule type" value="Genomic_DNA"/>
</dbReference>
<evidence type="ECO:0000313" key="21">
    <source>
        <dbReference type="Proteomes" id="UP000050326"/>
    </source>
</evidence>
<dbReference type="Gene3D" id="1.20.1060.10">
    <property type="entry name" value="Taq DNA Polymerase, Chain T, domain 4"/>
    <property type="match status" value="1"/>
</dbReference>
<dbReference type="PATRIC" id="fig|36849.3.peg.4269"/>
<dbReference type="Pfam" id="PF00476">
    <property type="entry name" value="DNA_pol_A"/>
    <property type="match status" value="1"/>
</dbReference>
<dbReference type="STRING" id="36849.OXPF_40400"/>
<evidence type="ECO:0000313" key="20">
    <source>
        <dbReference type="EMBL" id="KPU42256.1"/>
    </source>
</evidence>
<name>A0A0N8NSK1_9CLOT</name>
<evidence type="ECO:0000256" key="2">
    <source>
        <dbReference type="ARBA" id="ARBA00012417"/>
    </source>
</evidence>
<proteinExistence type="inferred from homology"/>
<dbReference type="InterPro" id="IPR029060">
    <property type="entry name" value="PIN-like_dom_sf"/>
</dbReference>
<evidence type="ECO:0000256" key="8">
    <source>
        <dbReference type="ARBA" id="ARBA00022763"/>
    </source>
</evidence>
<dbReference type="SUPFAM" id="SSF53098">
    <property type="entry name" value="Ribonuclease H-like"/>
    <property type="match status" value="1"/>
</dbReference>
<dbReference type="InterPro" id="IPR043502">
    <property type="entry name" value="DNA/RNA_pol_sf"/>
</dbReference>
<dbReference type="Pfam" id="PF22619">
    <property type="entry name" value="DNA_polI_exo1"/>
    <property type="match status" value="1"/>
</dbReference>
<dbReference type="InterPro" id="IPR054690">
    <property type="entry name" value="DNA_polI_exonuclease"/>
</dbReference>
<dbReference type="FunFam" id="3.40.50.1010:FF:000001">
    <property type="entry name" value="DNA polymerase I"/>
    <property type="match status" value="1"/>
</dbReference>
<dbReference type="FunFam" id="1.10.150.20:FF:000002">
    <property type="entry name" value="DNA polymerase I"/>
    <property type="match status" value="1"/>
</dbReference>
<dbReference type="FunFam" id="1.10.150.20:FF:000003">
    <property type="entry name" value="DNA polymerase I"/>
    <property type="match status" value="1"/>
</dbReference>
<dbReference type="InterPro" id="IPR008918">
    <property type="entry name" value="HhH2"/>
</dbReference>
<dbReference type="OrthoDB" id="9806424at2"/>
<dbReference type="PROSITE" id="PS00447">
    <property type="entry name" value="DNA_POLYMERASE_A"/>
    <property type="match status" value="1"/>
</dbReference>
<evidence type="ECO:0000256" key="11">
    <source>
        <dbReference type="ARBA" id="ARBA00022932"/>
    </source>
</evidence>
<dbReference type="SMART" id="SM00482">
    <property type="entry name" value="POLAc"/>
    <property type="match status" value="1"/>
</dbReference>
<evidence type="ECO:0000256" key="4">
    <source>
        <dbReference type="ARBA" id="ARBA00022679"/>
    </source>
</evidence>
<dbReference type="Gene3D" id="1.10.150.20">
    <property type="entry name" value="5' to 3' exonuclease, C-terminal subdomain"/>
    <property type="match status" value="2"/>
</dbReference>
<comment type="catalytic activity">
    <reaction evidence="14 16">
        <text>DNA(n) + a 2'-deoxyribonucleoside 5'-triphosphate = DNA(n+1) + diphosphate</text>
        <dbReference type="Rhea" id="RHEA:22508"/>
        <dbReference type="Rhea" id="RHEA-COMP:17339"/>
        <dbReference type="Rhea" id="RHEA-COMP:17340"/>
        <dbReference type="ChEBI" id="CHEBI:33019"/>
        <dbReference type="ChEBI" id="CHEBI:61560"/>
        <dbReference type="ChEBI" id="CHEBI:173112"/>
        <dbReference type="EC" id="2.7.7.7"/>
    </reaction>
</comment>
<dbReference type="SMART" id="SM00475">
    <property type="entry name" value="53EXOc"/>
    <property type="match status" value="1"/>
</dbReference>
<dbReference type="InterPro" id="IPR036397">
    <property type="entry name" value="RNaseH_sf"/>
</dbReference>
<evidence type="ECO:0000259" key="19">
    <source>
        <dbReference type="SMART" id="SM00482"/>
    </source>
</evidence>
<evidence type="ECO:0000256" key="3">
    <source>
        <dbReference type="ARBA" id="ARBA00020311"/>
    </source>
</evidence>
<keyword evidence="10" id="KW-0269">Exonuclease</keyword>
<evidence type="ECO:0000256" key="6">
    <source>
        <dbReference type="ARBA" id="ARBA00022705"/>
    </source>
</evidence>
<dbReference type="CDD" id="cd09898">
    <property type="entry name" value="H3TH_53EXO"/>
    <property type="match status" value="1"/>
</dbReference>
<dbReference type="Proteomes" id="UP000050326">
    <property type="component" value="Unassembled WGS sequence"/>
</dbReference>
<dbReference type="PANTHER" id="PTHR10133">
    <property type="entry name" value="DNA POLYMERASE I"/>
    <property type="match status" value="1"/>
</dbReference>
<dbReference type="PRINTS" id="PR00868">
    <property type="entry name" value="DNAPOLI"/>
</dbReference>
<feature type="domain" description="3'-5' exonuclease" evidence="17">
    <location>
        <begin position="298"/>
        <end position="471"/>
    </location>
</feature>
<evidence type="ECO:0000259" key="18">
    <source>
        <dbReference type="SMART" id="SM00475"/>
    </source>
</evidence>
<reference evidence="20 21" key="1">
    <citation type="submission" date="2015-09" db="EMBL/GenBank/DDBJ databases">
        <title>Genome sequence of Oxobacter pfennigii DSM 3222.</title>
        <authorList>
            <person name="Poehlein A."/>
            <person name="Bengelsdorf F.R."/>
            <person name="Schiel-Bengelsdorf B."/>
            <person name="Duerre P."/>
            <person name="Daniel R."/>
        </authorList>
    </citation>
    <scope>NUCLEOTIDE SEQUENCE [LARGE SCALE GENOMIC DNA]</scope>
    <source>
        <strain evidence="20 21">DSM 3222</strain>
    </source>
</reference>
<evidence type="ECO:0000256" key="5">
    <source>
        <dbReference type="ARBA" id="ARBA00022695"/>
    </source>
</evidence>
<dbReference type="GO" id="GO:0006261">
    <property type="term" value="P:DNA-templated DNA replication"/>
    <property type="evidence" value="ECO:0007669"/>
    <property type="project" value="UniProtKB-UniRule"/>
</dbReference>
<dbReference type="InterPro" id="IPR036279">
    <property type="entry name" value="5-3_exonuclease_C_sf"/>
</dbReference>
<dbReference type="InterPro" id="IPR002298">
    <property type="entry name" value="DNA_polymerase_A"/>
</dbReference>
<dbReference type="Gene3D" id="3.30.420.10">
    <property type="entry name" value="Ribonuclease H-like superfamily/Ribonuclease H"/>
    <property type="match status" value="1"/>
</dbReference>
<dbReference type="SUPFAM" id="SSF47807">
    <property type="entry name" value="5' to 3' exonuclease, C-terminal subdomain"/>
    <property type="match status" value="1"/>
</dbReference>
<feature type="domain" description="5'-3' exonuclease" evidence="18">
    <location>
        <begin position="2"/>
        <end position="263"/>
    </location>
</feature>
<dbReference type="Gene3D" id="3.40.50.1010">
    <property type="entry name" value="5'-nuclease"/>
    <property type="match status" value="1"/>
</dbReference>
<keyword evidence="4 16" id="KW-0808">Transferase</keyword>
<comment type="similarity">
    <text evidence="1 16">Belongs to the DNA polymerase type-A family.</text>
</comment>
<dbReference type="PANTHER" id="PTHR10133:SF27">
    <property type="entry name" value="DNA POLYMERASE NU"/>
    <property type="match status" value="1"/>
</dbReference>
<dbReference type="Gene3D" id="3.30.70.370">
    <property type="match status" value="1"/>
</dbReference>
<evidence type="ECO:0000259" key="17">
    <source>
        <dbReference type="SMART" id="SM00474"/>
    </source>
</evidence>
<dbReference type="NCBIfam" id="TIGR00593">
    <property type="entry name" value="pola"/>
    <property type="match status" value="1"/>
</dbReference>
<keyword evidence="9" id="KW-0378">Hydrolase</keyword>
<dbReference type="CDD" id="cd09859">
    <property type="entry name" value="PIN_53EXO"/>
    <property type="match status" value="1"/>
</dbReference>
<keyword evidence="12 16" id="KW-0238">DNA-binding</keyword>
<dbReference type="InterPro" id="IPR002421">
    <property type="entry name" value="5-3_exonuclease"/>
</dbReference>
<evidence type="ECO:0000256" key="15">
    <source>
        <dbReference type="NCBIfam" id="TIGR00593"/>
    </source>
</evidence>
<comment type="subunit">
    <text evidence="16">Single-chain monomer with multiple functions.</text>
</comment>
<dbReference type="FunFam" id="1.20.1060.10:FF:000001">
    <property type="entry name" value="DNA polymerase I"/>
    <property type="match status" value="1"/>
</dbReference>
<evidence type="ECO:0000256" key="16">
    <source>
        <dbReference type="RuleBase" id="RU004460"/>
    </source>
</evidence>
<dbReference type="RefSeq" id="WP_054876986.1">
    <property type="nucleotide sequence ID" value="NZ_LKET01000068.1"/>
</dbReference>
<keyword evidence="11 16" id="KW-0239">DNA-directed DNA polymerase</keyword>
<dbReference type="InterPro" id="IPR020046">
    <property type="entry name" value="5-3_exonucl_a-hlix_arch_N"/>
</dbReference>
<keyword evidence="21" id="KW-1185">Reference proteome</keyword>
<keyword evidence="8 16" id="KW-0227">DNA damage</keyword>
<dbReference type="InterPro" id="IPR020045">
    <property type="entry name" value="DNA_polI_H3TH"/>
</dbReference>
<dbReference type="SMART" id="SM00279">
    <property type="entry name" value="HhH2"/>
    <property type="match status" value="1"/>
</dbReference>